<dbReference type="Gene3D" id="3.40.830.10">
    <property type="entry name" value="LigB-like"/>
    <property type="match status" value="1"/>
</dbReference>
<sequence>MPSLRPAAVAGLFYPADPAQLGADIDAYLAQARPPAAAGPIKALIVPHAGYVYSAPIAATAYAALAPQAGRIHRVILLGPTHRVAVRGLAVPTVDSFTTPLGPLPIDAEARQRIADLPQVVADDGAHALEHSLEVQLPFLQRLLGPFTLLPLAVGAASGEAVAQVLERLWGGDETLILVSSDLSHYQSYAEAERLDQATCARIAAARADLAPQEACGAIPINGLLLAAARHGLRPRLLDRRNSGDTAGDRERVVGYAAFALEPDHAPH</sequence>
<dbReference type="EMBL" id="SHKM01000001">
    <property type="protein sequence ID" value="RZT89778.1"/>
    <property type="molecule type" value="Genomic_DNA"/>
</dbReference>
<dbReference type="InterPro" id="IPR002737">
    <property type="entry name" value="MEMO1_fam"/>
</dbReference>
<dbReference type="CDD" id="cd07361">
    <property type="entry name" value="MEMO_like"/>
    <property type="match status" value="1"/>
</dbReference>
<dbReference type="PANTHER" id="PTHR11060">
    <property type="entry name" value="PROTEIN MEMO1"/>
    <property type="match status" value="1"/>
</dbReference>
<dbReference type="RefSeq" id="WP_130458443.1">
    <property type="nucleotide sequence ID" value="NZ_SHKM01000001.1"/>
</dbReference>
<dbReference type="Proteomes" id="UP000292136">
    <property type="component" value="Unassembled WGS sequence"/>
</dbReference>
<evidence type="ECO:0000256" key="1">
    <source>
        <dbReference type="ARBA" id="ARBA00006315"/>
    </source>
</evidence>
<evidence type="ECO:0000256" key="2">
    <source>
        <dbReference type="HAMAP-Rule" id="MF_00055"/>
    </source>
</evidence>
<protein>
    <recommendedName>
        <fullName evidence="2">MEMO1 family protein EV678_0572</fullName>
    </recommendedName>
</protein>
<dbReference type="HAMAP" id="MF_00055">
    <property type="entry name" value="MEMO1"/>
    <property type="match status" value="1"/>
</dbReference>
<comment type="caution">
    <text evidence="3">The sequence shown here is derived from an EMBL/GenBank/DDBJ whole genome shotgun (WGS) entry which is preliminary data.</text>
</comment>
<reference evidence="3 4" key="1">
    <citation type="submission" date="2019-02" db="EMBL/GenBank/DDBJ databases">
        <title>Genomic Encyclopedia of Type Strains, Phase IV (KMG-IV): sequencing the most valuable type-strain genomes for metagenomic binning, comparative biology and taxonomic classification.</title>
        <authorList>
            <person name="Goeker M."/>
        </authorList>
    </citation>
    <scope>NUCLEOTIDE SEQUENCE [LARGE SCALE GENOMIC DNA]</scope>
    <source>
        <strain evidence="3 4">DSM 21223</strain>
    </source>
</reference>
<evidence type="ECO:0000313" key="3">
    <source>
        <dbReference type="EMBL" id="RZT89778.1"/>
    </source>
</evidence>
<accession>A0ABY0IQC9</accession>
<evidence type="ECO:0000313" key="4">
    <source>
        <dbReference type="Proteomes" id="UP000292136"/>
    </source>
</evidence>
<comment type="similarity">
    <text evidence="1 2">Belongs to the MEMO1 family.</text>
</comment>
<dbReference type="NCBIfam" id="TIGR04336">
    <property type="entry name" value="AmmeMemoSam_B"/>
    <property type="match status" value="1"/>
</dbReference>
<name>A0ABY0IQC9_9RHOO</name>
<dbReference type="Pfam" id="PF01875">
    <property type="entry name" value="Memo"/>
    <property type="match status" value="1"/>
</dbReference>
<keyword evidence="4" id="KW-1185">Reference proteome</keyword>
<proteinExistence type="inferred from homology"/>
<organism evidence="3 4">
    <name type="scientific">Azospira oryzae</name>
    <dbReference type="NCBI Taxonomy" id="146939"/>
    <lineage>
        <taxon>Bacteria</taxon>
        <taxon>Pseudomonadati</taxon>
        <taxon>Pseudomonadota</taxon>
        <taxon>Betaproteobacteria</taxon>
        <taxon>Rhodocyclales</taxon>
        <taxon>Rhodocyclaceae</taxon>
        <taxon>Azospira</taxon>
    </lineage>
</organism>
<dbReference type="PANTHER" id="PTHR11060:SF0">
    <property type="entry name" value="PROTEIN MEMO1"/>
    <property type="match status" value="1"/>
</dbReference>
<gene>
    <name evidence="3" type="ORF">EV678_0572</name>
</gene>